<keyword evidence="3" id="KW-1185">Reference proteome</keyword>
<protein>
    <submittedName>
        <fullName evidence="2">Uncharacterized protein</fullName>
    </submittedName>
</protein>
<accession>M2RBH9</accession>
<reference evidence="2 3" key="1">
    <citation type="journal article" date="2012" name="Proc. Natl. Acad. Sci. U.S.A.">
        <title>Comparative genomics of Ceriporiopsis subvermispora and Phanerochaete chrysosporium provide insight into selective ligninolysis.</title>
        <authorList>
            <person name="Fernandez-Fueyo E."/>
            <person name="Ruiz-Duenas F.J."/>
            <person name="Ferreira P."/>
            <person name="Floudas D."/>
            <person name="Hibbett D.S."/>
            <person name="Canessa P."/>
            <person name="Larrondo L.F."/>
            <person name="James T.Y."/>
            <person name="Seelenfreund D."/>
            <person name="Lobos S."/>
            <person name="Polanco R."/>
            <person name="Tello M."/>
            <person name="Honda Y."/>
            <person name="Watanabe T."/>
            <person name="Watanabe T."/>
            <person name="Ryu J.S."/>
            <person name="Kubicek C.P."/>
            <person name="Schmoll M."/>
            <person name="Gaskell J."/>
            <person name="Hammel K.E."/>
            <person name="St John F.J."/>
            <person name="Vanden Wymelenberg A."/>
            <person name="Sabat G."/>
            <person name="Splinter BonDurant S."/>
            <person name="Syed K."/>
            <person name="Yadav J.S."/>
            <person name="Doddapaneni H."/>
            <person name="Subramanian V."/>
            <person name="Lavin J.L."/>
            <person name="Oguiza J.A."/>
            <person name="Perez G."/>
            <person name="Pisabarro A.G."/>
            <person name="Ramirez L."/>
            <person name="Santoyo F."/>
            <person name="Master E."/>
            <person name="Coutinho P.M."/>
            <person name="Henrissat B."/>
            <person name="Lombard V."/>
            <person name="Magnuson J.K."/>
            <person name="Kuees U."/>
            <person name="Hori C."/>
            <person name="Igarashi K."/>
            <person name="Samejima M."/>
            <person name="Held B.W."/>
            <person name="Barry K.W."/>
            <person name="LaButti K.M."/>
            <person name="Lapidus A."/>
            <person name="Lindquist E.A."/>
            <person name="Lucas S.M."/>
            <person name="Riley R."/>
            <person name="Salamov A.A."/>
            <person name="Hoffmeister D."/>
            <person name="Schwenk D."/>
            <person name="Hadar Y."/>
            <person name="Yarden O."/>
            <person name="de Vries R.P."/>
            <person name="Wiebenga A."/>
            <person name="Stenlid J."/>
            <person name="Eastwood D."/>
            <person name="Grigoriev I.V."/>
            <person name="Berka R.M."/>
            <person name="Blanchette R.A."/>
            <person name="Kersten P."/>
            <person name="Martinez A.T."/>
            <person name="Vicuna R."/>
            <person name="Cullen D."/>
        </authorList>
    </citation>
    <scope>NUCLEOTIDE SEQUENCE [LARGE SCALE GENOMIC DNA]</scope>
    <source>
        <strain evidence="2 3">B</strain>
    </source>
</reference>
<dbReference type="Proteomes" id="UP000016930">
    <property type="component" value="Unassembled WGS sequence"/>
</dbReference>
<evidence type="ECO:0000313" key="3">
    <source>
        <dbReference type="Proteomes" id="UP000016930"/>
    </source>
</evidence>
<feature type="region of interest" description="Disordered" evidence="1">
    <location>
        <begin position="1"/>
        <end position="33"/>
    </location>
</feature>
<dbReference type="OrthoDB" id="3941538at2759"/>
<name>M2RBH9_CERS8</name>
<dbReference type="AlphaFoldDB" id="M2RBH9"/>
<gene>
    <name evidence="2" type="ORF">CERSUDRAFT_90387</name>
</gene>
<sequence>MNNHTLDLEQPTEATPLLSDRQDYGPGTSSSEVSLEVEPAVIQLQQKGTSSFAESLADLCPQSLSTRAAQASFLLNVLLELRARLHANTVYSEDVWDEWTAERQDGVRNEEVDRQILFTWSDFLRDQRTSDEIVEVLWLAFPLKQGRTETVRVCDFLAAGNAPQGLLTHRVVVLSMVCVWKGGLKTEPEHSIASRYDSGATPR</sequence>
<dbReference type="EMBL" id="KB445791">
    <property type="protein sequence ID" value="EMD41810.1"/>
    <property type="molecule type" value="Genomic_DNA"/>
</dbReference>
<evidence type="ECO:0000313" key="2">
    <source>
        <dbReference type="EMBL" id="EMD41810.1"/>
    </source>
</evidence>
<proteinExistence type="predicted"/>
<evidence type="ECO:0000256" key="1">
    <source>
        <dbReference type="SAM" id="MobiDB-lite"/>
    </source>
</evidence>
<dbReference type="HOGENOM" id="CLU_1348768_0_0_1"/>
<organism evidence="2 3">
    <name type="scientific">Ceriporiopsis subvermispora (strain B)</name>
    <name type="common">White-rot fungus</name>
    <name type="synonym">Gelatoporia subvermispora</name>
    <dbReference type="NCBI Taxonomy" id="914234"/>
    <lineage>
        <taxon>Eukaryota</taxon>
        <taxon>Fungi</taxon>
        <taxon>Dikarya</taxon>
        <taxon>Basidiomycota</taxon>
        <taxon>Agaricomycotina</taxon>
        <taxon>Agaricomycetes</taxon>
        <taxon>Polyporales</taxon>
        <taxon>Gelatoporiaceae</taxon>
        <taxon>Gelatoporia</taxon>
    </lineage>
</organism>